<proteinExistence type="predicted"/>
<name>X1I777_9ZZZZ</name>
<feature type="non-terminal residue" evidence="1">
    <location>
        <position position="1"/>
    </location>
</feature>
<dbReference type="AlphaFoldDB" id="X1I777"/>
<sequence>DTIVLSITIFLLGFSLFSNPGSAIEIDVNGLSYQGLITPNEEFSLNFLHNIKSTIRSDVDLNLSISYQTLLFNRQISMIINNSNPISLNITTKFNILQFFPILKIMRNLDLKKWCHNKCHEFSIPKFLFWDQY</sequence>
<organism evidence="1">
    <name type="scientific">marine sediment metagenome</name>
    <dbReference type="NCBI Taxonomy" id="412755"/>
    <lineage>
        <taxon>unclassified sequences</taxon>
        <taxon>metagenomes</taxon>
        <taxon>ecological metagenomes</taxon>
    </lineage>
</organism>
<evidence type="ECO:0000313" key="1">
    <source>
        <dbReference type="EMBL" id="GAH77547.1"/>
    </source>
</evidence>
<gene>
    <name evidence="1" type="ORF">S03H2_62460</name>
</gene>
<protein>
    <submittedName>
        <fullName evidence="1">Uncharacterized protein</fullName>
    </submittedName>
</protein>
<dbReference type="EMBL" id="BARU01040399">
    <property type="protein sequence ID" value="GAH77547.1"/>
    <property type="molecule type" value="Genomic_DNA"/>
</dbReference>
<reference evidence="1" key="1">
    <citation type="journal article" date="2014" name="Front. Microbiol.">
        <title>High frequency of phylogenetically diverse reductive dehalogenase-homologous genes in deep subseafloor sedimentary metagenomes.</title>
        <authorList>
            <person name="Kawai M."/>
            <person name="Futagami T."/>
            <person name="Toyoda A."/>
            <person name="Takaki Y."/>
            <person name="Nishi S."/>
            <person name="Hori S."/>
            <person name="Arai W."/>
            <person name="Tsubouchi T."/>
            <person name="Morono Y."/>
            <person name="Uchiyama I."/>
            <person name="Ito T."/>
            <person name="Fujiyama A."/>
            <person name="Inagaki F."/>
            <person name="Takami H."/>
        </authorList>
    </citation>
    <scope>NUCLEOTIDE SEQUENCE</scope>
    <source>
        <strain evidence="1">Expedition CK06-06</strain>
    </source>
</reference>
<comment type="caution">
    <text evidence="1">The sequence shown here is derived from an EMBL/GenBank/DDBJ whole genome shotgun (WGS) entry which is preliminary data.</text>
</comment>
<accession>X1I777</accession>